<dbReference type="EMBL" id="AP028907">
    <property type="protein sequence ID" value="BES82693.1"/>
    <property type="molecule type" value="Genomic_DNA"/>
</dbReference>
<name>A0ABM8J0B6_9CREN</name>
<keyword evidence="5 9" id="KW-0812">Transmembrane</keyword>
<reference evidence="10 11" key="1">
    <citation type="submission" date="2023-09" db="EMBL/GenBank/DDBJ databases">
        <title>Pyrofollis japonicus gen. nov. sp. nov., a novel member of the family Pyrodictiaceae isolated from the Iheya North hydrothermal field.</title>
        <authorList>
            <person name="Miyazaki U."/>
            <person name="Sanari M."/>
            <person name="Tame A."/>
            <person name="Kitajima M."/>
            <person name="Okamoto A."/>
            <person name="Sawayama S."/>
            <person name="Miyazaki J."/>
            <person name="Takai K."/>
            <person name="Nakagawa S."/>
        </authorList>
    </citation>
    <scope>NUCLEOTIDE SEQUENCE [LARGE SCALE GENOMIC DNA]</scope>
    <source>
        <strain evidence="10 11">AV2</strain>
    </source>
</reference>
<keyword evidence="6 9" id="KW-1133">Transmembrane helix</keyword>
<evidence type="ECO:0000256" key="4">
    <source>
        <dbReference type="ARBA" id="ARBA00022475"/>
    </source>
</evidence>
<dbReference type="Pfam" id="PF02386">
    <property type="entry name" value="TrkH"/>
    <property type="match status" value="1"/>
</dbReference>
<feature type="transmembrane region" description="Helical" evidence="9">
    <location>
        <begin position="473"/>
        <end position="494"/>
    </location>
</feature>
<comment type="similarity">
    <text evidence="2">Belongs to the TrkH potassium transport family.</text>
</comment>
<evidence type="ECO:0000256" key="8">
    <source>
        <dbReference type="ARBA" id="ARBA00023136"/>
    </source>
</evidence>
<keyword evidence="11" id="KW-1185">Reference proteome</keyword>
<evidence type="ECO:0000256" key="6">
    <source>
        <dbReference type="ARBA" id="ARBA00022989"/>
    </source>
</evidence>
<evidence type="ECO:0000256" key="3">
    <source>
        <dbReference type="ARBA" id="ARBA00022448"/>
    </source>
</evidence>
<feature type="transmembrane region" description="Helical" evidence="9">
    <location>
        <begin position="415"/>
        <end position="437"/>
    </location>
</feature>
<comment type="subcellular location">
    <subcellularLocation>
        <location evidence="1">Cell membrane</location>
        <topology evidence="1">Multi-pass membrane protein</topology>
    </subcellularLocation>
</comment>
<evidence type="ECO:0000313" key="10">
    <source>
        <dbReference type="EMBL" id="BES82693.1"/>
    </source>
</evidence>
<organism evidence="10 11">
    <name type="scientific">Pyrodictium abyssi</name>
    <dbReference type="NCBI Taxonomy" id="54256"/>
    <lineage>
        <taxon>Archaea</taxon>
        <taxon>Thermoproteota</taxon>
        <taxon>Thermoprotei</taxon>
        <taxon>Desulfurococcales</taxon>
        <taxon>Pyrodictiaceae</taxon>
        <taxon>Pyrodictium</taxon>
    </lineage>
</organism>
<dbReference type="RefSeq" id="WP_338250251.1">
    <property type="nucleotide sequence ID" value="NZ_AP028907.1"/>
</dbReference>
<evidence type="ECO:0000256" key="7">
    <source>
        <dbReference type="ARBA" id="ARBA00023065"/>
    </source>
</evidence>
<feature type="transmembrane region" description="Helical" evidence="9">
    <location>
        <begin position="206"/>
        <end position="226"/>
    </location>
</feature>
<protein>
    <submittedName>
        <fullName evidence="10">TrkH family potassium uptake protein</fullName>
    </submittedName>
</protein>
<evidence type="ECO:0000256" key="5">
    <source>
        <dbReference type="ARBA" id="ARBA00022692"/>
    </source>
</evidence>
<dbReference type="PANTHER" id="PTHR32024:SF2">
    <property type="entry name" value="TRK SYSTEM POTASSIUM UPTAKE PROTEIN TRKG-RELATED"/>
    <property type="match status" value="1"/>
</dbReference>
<proteinExistence type="inferred from homology"/>
<feature type="transmembrane region" description="Helical" evidence="9">
    <location>
        <begin position="258"/>
        <end position="281"/>
    </location>
</feature>
<keyword evidence="3" id="KW-0813">Transport</keyword>
<dbReference type="Proteomes" id="UP001341135">
    <property type="component" value="Chromosome"/>
</dbReference>
<evidence type="ECO:0000256" key="2">
    <source>
        <dbReference type="ARBA" id="ARBA00009137"/>
    </source>
</evidence>
<evidence type="ECO:0000256" key="9">
    <source>
        <dbReference type="SAM" id="Phobius"/>
    </source>
</evidence>
<evidence type="ECO:0000256" key="1">
    <source>
        <dbReference type="ARBA" id="ARBA00004651"/>
    </source>
</evidence>
<keyword evidence="4" id="KW-1003">Cell membrane</keyword>
<evidence type="ECO:0000313" key="11">
    <source>
        <dbReference type="Proteomes" id="UP001341135"/>
    </source>
</evidence>
<accession>A0ABM8J0B6</accession>
<dbReference type="PANTHER" id="PTHR32024">
    <property type="entry name" value="TRK SYSTEM POTASSIUM UPTAKE PROTEIN TRKG-RELATED"/>
    <property type="match status" value="1"/>
</dbReference>
<feature type="transmembrane region" description="Helical" evidence="9">
    <location>
        <begin position="85"/>
        <end position="108"/>
    </location>
</feature>
<dbReference type="GeneID" id="89290265"/>
<dbReference type="InterPro" id="IPR003445">
    <property type="entry name" value="Cat_transpt"/>
</dbReference>
<feature type="transmembrane region" description="Helical" evidence="9">
    <location>
        <begin position="52"/>
        <end position="73"/>
    </location>
</feature>
<keyword evidence="8 9" id="KW-0472">Membrane</keyword>
<feature type="transmembrane region" description="Helical" evidence="9">
    <location>
        <begin position="162"/>
        <end position="185"/>
    </location>
</feature>
<keyword evidence="7" id="KW-0406">Ion transport</keyword>
<gene>
    <name evidence="10" type="ORF">PABY_22600</name>
</gene>
<sequence>MTRRVGGDIDVGGELVLRVPPLLRYVALPVAAAGISHLLSATIGFLEGDTVYSTVLMLWAIIYLSASVAWMSILQPSRSLSKEEALVLVGFSWLATPLLSAIPVAYALGVPLIDAWFESISGFTTTGLSVFTGGVDPDYGKYVPAVEELPLSILWWRAVTEWLGGFGIVVMFYVFARLGGLPAHLVGFAEGRFERLEPSIAKSIQALMTLYMFLTTLGAIILYLAGMTPMDAVYHSMTGIATGGFSTHSESIAFYNSVLVEAAAIVVMALGAANFADLYAVVKGIPRRFSREIESFIAVAATSIALGTLMLYVTGWSPYHPLREAAFDVVTALSGTGFGISDLSSAPDAWKAFLVPLMLIGGSAFSTTGGIKQYRLMVLAKNIVWTVTETVYGTSRITVRRVGGYVATEQELRRVMTIVTLFVVTHAAGTLALLLILPDRSLADAAFEAASALGTVGLSVGITGATAPWQAKAVLMVLMTLGRLEVAGFLYMLAATTRITRNLRAQKRRKPATLALWREPPYARSGLYP</sequence>
<feature type="transmembrane region" description="Helical" evidence="9">
    <location>
        <begin position="293"/>
        <end position="313"/>
    </location>
</feature>
<feature type="transmembrane region" description="Helical" evidence="9">
    <location>
        <begin position="25"/>
        <end position="46"/>
    </location>
</feature>